<gene>
    <name evidence="2" type="ORF">pipiens_017922</name>
</gene>
<dbReference type="Proteomes" id="UP001562425">
    <property type="component" value="Unassembled WGS sequence"/>
</dbReference>
<dbReference type="EMBL" id="JBEHCU010013089">
    <property type="protein sequence ID" value="KAL1374720.1"/>
    <property type="molecule type" value="Genomic_DNA"/>
</dbReference>
<dbReference type="InterPro" id="IPR052579">
    <property type="entry name" value="Zinc_finger_SWIM"/>
</dbReference>
<organism evidence="2 3">
    <name type="scientific">Culex pipiens pipiens</name>
    <name type="common">Northern house mosquito</name>
    <dbReference type="NCBI Taxonomy" id="38569"/>
    <lineage>
        <taxon>Eukaryota</taxon>
        <taxon>Metazoa</taxon>
        <taxon>Ecdysozoa</taxon>
        <taxon>Arthropoda</taxon>
        <taxon>Hexapoda</taxon>
        <taxon>Insecta</taxon>
        <taxon>Pterygota</taxon>
        <taxon>Neoptera</taxon>
        <taxon>Endopterygota</taxon>
        <taxon>Diptera</taxon>
        <taxon>Nematocera</taxon>
        <taxon>Culicoidea</taxon>
        <taxon>Culicidae</taxon>
        <taxon>Culicinae</taxon>
        <taxon>Culicini</taxon>
        <taxon>Culex</taxon>
        <taxon>Culex</taxon>
    </lineage>
</organism>
<protein>
    <recommendedName>
        <fullName evidence="1">ZSWIM3 N-terminal domain-containing protein</fullName>
    </recommendedName>
</protein>
<evidence type="ECO:0000313" key="3">
    <source>
        <dbReference type="Proteomes" id="UP001562425"/>
    </source>
</evidence>
<dbReference type="Pfam" id="PF21599">
    <property type="entry name" value="ZSWIM3_N"/>
    <property type="match status" value="1"/>
</dbReference>
<comment type="caution">
    <text evidence="2">The sequence shown here is derived from an EMBL/GenBank/DDBJ whole genome shotgun (WGS) entry which is preliminary data.</text>
</comment>
<dbReference type="InterPro" id="IPR048325">
    <property type="entry name" value="ZSWIM3_N"/>
</dbReference>
<evidence type="ECO:0000259" key="1">
    <source>
        <dbReference type="Pfam" id="PF21599"/>
    </source>
</evidence>
<accession>A0ABD1CEA5</accession>
<evidence type="ECO:0000313" key="2">
    <source>
        <dbReference type="EMBL" id="KAL1374720.1"/>
    </source>
</evidence>
<dbReference type="PANTHER" id="PTHR31569">
    <property type="entry name" value="SWIM-TYPE DOMAIN-CONTAINING PROTEIN"/>
    <property type="match status" value="1"/>
</dbReference>
<name>A0ABD1CEA5_CULPP</name>
<keyword evidence="3" id="KW-1185">Reference proteome</keyword>
<dbReference type="AlphaFoldDB" id="A0ABD1CEA5"/>
<dbReference type="PANTHER" id="PTHR31569:SF4">
    <property type="entry name" value="SWIM-TYPE DOMAIN-CONTAINING PROTEIN"/>
    <property type="match status" value="1"/>
</dbReference>
<reference evidence="2 3" key="1">
    <citation type="submission" date="2024-05" db="EMBL/GenBank/DDBJ databases">
        <title>Culex pipiens pipiens assembly and annotation.</title>
        <authorList>
            <person name="Alout H."/>
            <person name="Durand T."/>
        </authorList>
    </citation>
    <scope>NUCLEOTIDE SEQUENCE [LARGE SCALE GENOMIC DNA]</scope>
    <source>
        <strain evidence="2">HA-2024</strain>
        <tissue evidence="2">Whole body</tissue>
    </source>
</reference>
<proteinExistence type="predicted"/>
<feature type="domain" description="ZSWIM3 N-terminal" evidence="1">
    <location>
        <begin position="17"/>
        <end position="125"/>
    </location>
</feature>
<sequence length="254" mass="29014">MTPTGSVTVASEFAFRAGESFTSYDQFRARLQAHTHHDLVHYWRRDSRTIEGASYKTSCPIRADLRYYSVRYACIFGGQKFATKATGVKRVRTSLRNNCPAFIALRATKCGQLLQVVDVCNDHNHEVTAQNLAHSKKLSSEERQKVLELLFYGVDRRLIKQYVHTKTGKELSSKDICNMAASLKKRVEFQDMLEDPERTAALTRELGQVVKLGGKSCSKLEELVEDSELDEMLEERLLDKSSMIMRITRLKWLA</sequence>